<proteinExistence type="inferred from homology"/>
<evidence type="ECO:0000313" key="6">
    <source>
        <dbReference type="EMBL" id="GEL01996.1"/>
    </source>
</evidence>
<dbReference type="AlphaFoldDB" id="A0A511BNS3"/>
<dbReference type="SUPFAM" id="SSF53218">
    <property type="entry name" value="Molybdenum cofactor biosynthesis proteins"/>
    <property type="match status" value="1"/>
</dbReference>
<organism evidence="6 7">
    <name type="scientific">Swaminathania salitolerans</name>
    <dbReference type="NCBI Taxonomy" id="182838"/>
    <lineage>
        <taxon>Bacteria</taxon>
        <taxon>Pseudomonadati</taxon>
        <taxon>Pseudomonadota</taxon>
        <taxon>Alphaproteobacteria</taxon>
        <taxon>Acetobacterales</taxon>
        <taxon>Acetobacteraceae</taxon>
        <taxon>Swaminathania</taxon>
    </lineage>
</organism>
<dbReference type="PANTHER" id="PTHR43232">
    <property type="entry name" value="MOLYBDENUM COFACTOR BIOSYNTHESIS PROTEIN B"/>
    <property type="match status" value="1"/>
</dbReference>
<evidence type="ECO:0000256" key="4">
    <source>
        <dbReference type="ARBA" id="ARBA00023150"/>
    </source>
</evidence>
<dbReference type="EMBL" id="BJVC01000002">
    <property type="protein sequence ID" value="GEL01996.1"/>
    <property type="molecule type" value="Genomic_DNA"/>
</dbReference>
<dbReference type="SMART" id="SM00852">
    <property type="entry name" value="MoCF_biosynth"/>
    <property type="match status" value="1"/>
</dbReference>
<evidence type="ECO:0000313" key="7">
    <source>
        <dbReference type="Proteomes" id="UP000321405"/>
    </source>
</evidence>
<evidence type="ECO:0000256" key="2">
    <source>
        <dbReference type="ARBA" id="ARBA00006112"/>
    </source>
</evidence>
<keyword evidence="7" id="KW-1185">Reference proteome</keyword>
<dbReference type="GO" id="GO:0006777">
    <property type="term" value="P:Mo-molybdopterin cofactor biosynthetic process"/>
    <property type="evidence" value="ECO:0007669"/>
    <property type="project" value="UniProtKB-KW"/>
</dbReference>
<dbReference type="InterPro" id="IPR013484">
    <property type="entry name" value="MoaB_proteobac"/>
</dbReference>
<dbReference type="PROSITE" id="PS01078">
    <property type="entry name" value="MOCF_BIOSYNTHESIS_1"/>
    <property type="match status" value="1"/>
</dbReference>
<dbReference type="PANTHER" id="PTHR43232:SF2">
    <property type="entry name" value="MOLYBDENUM COFACTOR BIOSYNTHESIS PROTEIN B"/>
    <property type="match status" value="1"/>
</dbReference>
<evidence type="ECO:0000259" key="5">
    <source>
        <dbReference type="SMART" id="SM00852"/>
    </source>
</evidence>
<accession>A0A511BNS3</accession>
<protein>
    <recommendedName>
        <fullName evidence="3">Molybdenum cofactor biosynthesis protein B</fullName>
    </recommendedName>
</protein>
<evidence type="ECO:0000256" key="1">
    <source>
        <dbReference type="ARBA" id="ARBA00005046"/>
    </source>
</evidence>
<comment type="pathway">
    <text evidence="1">Cofactor biosynthesis; molybdopterin biosynthesis.</text>
</comment>
<dbReference type="UniPathway" id="UPA00344"/>
<dbReference type="Gene3D" id="3.40.980.10">
    <property type="entry name" value="MoaB/Mog-like domain"/>
    <property type="match status" value="1"/>
</dbReference>
<dbReference type="Proteomes" id="UP000321405">
    <property type="component" value="Unassembled WGS sequence"/>
</dbReference>
<dbReference type="InterPro" id="IPR012245">
    <property type="entry name" value="MoaB"/>
</dbReference>
<dbReference type="Pfam" id="PF00994">
    <property type="entry name" value="MoCF_biosynth"/>
    <property type="match status" value="1"/>
</dbReference>
<evidence type="ECO:0000256" key="3">
    <source>
        <dbReference type="ARBA" id="ARBA00015262"/>
    </source>
</evidence>
<dbReference type="NCBIfam" id="TIGR00177">
    <property type="entry name" value="molyb_syn"/>
    <property type="match status" value="1"/>
</dbReference>
<keyword evidence="4" id="KW-0501">Molybdenum cofactor biosynthesis</keyword>
<dbReference type="GO" id="GO:0005829">
    <property type="term" value="C:cytosol"/>
    <property type="evidence" value="ECO:0007669"/>
    <property type="project" value="TreeGrafter"/>
</dbReference>
<dbReference type="InterPro" id="IPR036425">
    <property type="entry name" value="MoaB/Mog-like_dom_sf"/>
</dbReference>
<dbReference type="InterPro" id="IPR001453">
    <property type="entry name" value="MoaB/Mog_dom"/>
</dbReference>
<name>A0A511BNS3_9PROT</name>
<dbReference type="CDD" id="cd00886">
    <property type="entry name" value="MogA_MoaB"/>
    <property type="match status" value="1"/>
</dbReference>
<reference evidence="6 7" key="1">
    <citation type="submission" date="2019-07" db="EMBL/GenBank/DDBJ databases">
        <title>Whole genome shotgun sequence of Swaminathania salitolerans NBRC 104436.</title>
        <authorList>
            <person name="Hosoyama A."/>
            <person name="Uohara A."/>
            <person name="Ohji S."/>
            <person name="Ichikawa N."/>
        </authorList>
    </citation>
    <scope>NUCLEOTIDE SEQUENCE [LARGE SCALE GENOMIC DNA]</scope>
    <source>
        <strain evidence="6 7">NBRC 104436</strain>
    </source>
</reference>
<comment type="similarity">
    <text evidence="2">Belongs to the MoaB/Mog family.</text>
</comment>
<dbReference type="InterPro" id="IPR008284">
    <property type="entry name" value="MoCF_biosynth_CS"/>
</dbReference>
<feature type="domain" description="MoaB/Mog" evidence="5">
    <location>
        <begin position="68"/>
        <end position="212"/>
    </location>
</feature>
<gene>
    <name evidence="6" type="ORF">SSA02_11590</name>
</gene>
<comment type="caution">
    <text evidence="6">The sequence shown here is derived from an EMBL/GenBank/DDBJ whole genome shotgun (WGS) entry which is preliminary data.</text>
</comment>
<sequence>MTNDVTRGRAADIATGAQELRRAAAGGIRESDRDRSLTIRIRLPMLRTPALETKTQNPATVFRPCRIAVLTVSDSRTLETDRSGAILAARIEAAGHDLAARDIVPDSVERITTCLKAWIDDPQIDVVITTGGTGITGRDVTPEAFAAVIEKDIPGFGELFRMLSYAKIGTSTIQSRAMAGVAAGTFLFALPGSSGAVCDGWDDILVHQLDSRHSPCNFVELMPRLREHEPTRP</sequence>
<dbReference type="NCBIfam" id="TIGR02667">
    <property type="entry name" value="moaB_proteo"/>
    <property type="match status" value="1"/>
</dbReference>